<gene>
    <name evidence="2" type="ORF">E5676_scaffold1017G00730</name>
    <name evidence="1" type="ORF">E6C27_scaffold477G00200</name>
</gene>
<proteinExistence type="predicted"/>
<protein>
    <submittedName>
        <fullName evidence="2">Uncharacterized protein</fullName>
    </submittedName>
</protein>
<organism evidence="2 4">
    <name type="scientific">Cucumis melo var. makuwa</name>
    <name type="common">Oriental melon</name>
    <dbReference type="NCBI Taxonomy" id="1194695"/>
    <lineage>
        <taxon>Eukaryota</taxon>
        <taxon>Viridiplantae</taxon>
        <taxon>Streptophyta</taxon>
        <taxon>Embryophyta</taxon>
        <taxon>Tracheophyta</taxon>
        <taxon>Spermatophyta</taxon>
        <taxon>Magnoliopsida</taxon>
        <taxon>eudicotyledons</taxon>
        <taxon>Gunneridae</taxon>
        <taxon>Pentapetalae</taxon>
        <taxon>rosids</taxon>
        <taxon>fabids</taxon>
        <taxon>Cucurbitales</taxon>
        <taxon>Cucurbitaceae</taxon>
        <taxon>Benincaseae</taxon>
        <taxon>Cucumis</taxon>
    </lineage>
</organism>
<reference evidence="3 4" key="1">
    <citation type="submission" date="2019-08" db="EMBL/GenBank/DDBJ databases">
        <title>Draft genome sequences of two oriental melons (Cucumis melo L. var makuwa).</title>
        <authorList>
            <person name="Kwon S.-Y."/>
        </authorList>
    </citation>
    <scope>NUCLEOTIDE SEQUENCE [LARGE SCALE GENOMIC DNA]</scope>
    <source>
        <strain evidence="4">cv. Chang Bougi</strain>
        <strain evidence="3">cv. SW 3</strain>
        <tissue evidence="2">Leaf</tissue>
    </source>
</reference>
<evidence type="ECO:0000313" key="4">
    <source>
        <dbReference type="Proteomes" id="UP000321947"/>
    </source>
</evidence>
<dbReference type="EMBL" id="SSTE01016721">
    <property type="protein sequence ID" value="KAA0041048.1"/>
    <property type="molecule type" value="Genomic_DNA"/>
</dbReference>
<dbReference type="EMBL" id="SSTD01010328">
    <property type="protein sequence ID" value="TYK12058.1"/>
    <property type="molecule type" value="Genomic_DNA"/>
</dbReference>
<evidence type="ECO:0000313" key="3">
    <source>
        <dbReference type="Proteomes" id="UP000321393"/>
    </source>
</evidence>
<sequence length="145" mass="15973">MVSERGKNETLDTIINDTEIERRDSHNRGCCRRHRHGKVAPPASEDVGDQYNHVPLLPSIYGLPSFHALLPSDSLPRPCIRGTGIDQLHNKSGSKVGESSTQSKLIDLSMYFKNSITSLPILSSNYITSSLAPTTSVFPREKLNG</sequence>
<comment type="caution">
    <text evidence="2">The sequence shown here is derived from an EMBL/GenBank/DDBJ whole genome shotgun (WGS) entry which is preliminary data.</text>
</comment>
<evidence type="ECO:0000313" key="2">
    <source>
        <dbReference type="EMBL" id="TYK12058.1"/>
    </source>
</evidence>
<dbReference type="Proteomes" id="UP000321393">
    <property type="component" value="Unassembled WGS sequence"/>
</dbReference>
<dbReference type="Proteomes" id="UP000321947">
    <property type="component" value="Unassembled WGS sequence"/>
</dbReference>
<name>A0A5D3CLP8_CUCMM</name>
<dbReference type="AlphaFoldDB" id="A0A5D3CLP8"/>
<evidence type="ECO:0000313" key="1">
    <source>
        <dbReference type="EMBL" id="KAA0041048.1"/>
    </source>
</evidence>
<accession>A0A5D3CLP8</accession>